<keyword evidence="7" id="KW-0560">Oxidoreductase</keyword>
<dbReference type="SUPFAM" id="SSF48264">
    <property type="entry name" value="Cytochrome P450"/>
    <property type="match status" value="1"/>
</dbReference>
<keyword evidence="4 6" id="KW-0479">Metal-binding</keyword>
<dbReference type="PANTHER" id="PTHR24305:SF210">
    <property type="entry name" value="CYTOCHROME P450 MONOOXYGENASE ASQL-RELATED"/>
    <property type="match status" value="1"/>
</dbReference>
<evidence type="ECO:0000256" key="1">
    <source>
        <dbReference type="ARBA" id="ARBA00001971"/>
    </source>
</evidence>
<dbReference type="GeneID" id="54281701"/>
<dbReference type="GO" id="GO:0004497">
    <property type="term" value="F:monooxygenase activity"/>
    <property type="evidence" value="ECO:0007669"/>
    <property type="project" value="UniProtKB-KW"/>
</dbReference>
<dbReference type="PRINTS" id="PR00463">
    <property type="entry name" value="EP450I"/>
</dbReference>
<dbReference type="EMBL" id="ML978067">
    <property type="protein sequence ID" value="KAF2020312.1"/>
    <property type="molecule type" value="Genomic_DNA"/>
</dbReference>
<dbReference type="Gene3D" id="1.10.630.10">
    <property type="entry name" value="Cytochrome P450"/>
    <property type="match status" value="1"/>
</dbReference>
<evidence type="ECO:0000256" key="5">
    <source>
        <dbReference type="ARBA" id="ARBA00023004"/>
    </source>
</evidence>
<dbReference type="InterPro" id="IPR036396">
    <property type="entry name" value="Cyt_P450_sf"/>
</dbReference>
<evidence type="ECO:0000313" key="9">
    <source>
        <dbReference type="EMBL" id="KAF2020312.1"/>
    </source>
</evidence>
<dbReference type="CDD" id="cd11058">
    <property type="entry name" value="CYP60B-like"/>
    <property type="match status" value="1"/>
</dbReference>
<reference evidence="9" key="1">
    <citation type="journal article" date="2020" name="Stud. Mycol.">
        <title>101 Dothideomycetes genomes: a test case for predicting lifestyles and emergence of pathogens.</title>
        <authorList>
            <person name="Haridas S."/>
            <person name="Albert R."/>
            <person name="Binder M."/>
            <person name="Bloem J."/>
            <person name="Labutti K."/>
            <person name="Salamov A."/>
            <person name="Andreopoulos B."/>
            <person name="Baker S."/>
            <person name="Barry K."/>
            <person name="Bills G."/>
            <person name="Bluhm B."/>
            <person name="Cannon C."/>
            <person name="Castanera R."/>
            <person name="Culley D."/>
            <person name="Daum C."/>
            <person name="Ezra D."/>
            <person name="Gonzalez J."/>
            <person name="Henrissat B."/>
            <person name="Kuo A."/>
            <person name="Liang C."/>
            <person name="Lipzen A."/>
            <person name="Lutzoni F."/>
            <person name="Magnuson J."/>
            <person name="Mondo S."/>
            <person name="Nolan M."/>
            <person name="Ohm R."/>
            <person name="Pangilinan J."/>
            <person name="Park H.-J."/>
            <person name="Ramirez L."/>
            <person name="Alfaro M."/>
            <person name="Sun H."/>
            <person name="Tritt A."/>
            <person name="Yoshinaga Y."/>
            <person name="Zwiers L.-H."/>
            <person name="Turgeon B."/>
            <person name="Goodwin S."/>
            <person name="Spatafora J."/>
            <person name="Crous P."/>
            <person name="Grigoriev I."/>
        </authorList>
    </citation>
    <scope>NUCLEOTIDE SEQUENCE</scope>
    <source>
        <strain evidence="9">CBS 175.79</strain>
    </source>
</reference>
<dbReference type="Pfam" id="PF00067">
    <property type="entry name" value="p450"/>
    <property type="match status" value="1"/>
</dbReference>
<name>A0A6A5Y435_9PLEO</name>
<accession>A0A6A5Y435</accession>
<keyword evidence="5 6" id="KW-0408">Iron</keyword>
<evidence type="ECO:0000256" key="7">
    <source>
        <dbReference type="RuleBase" id="RU000461"/>
    </source>
</evidence>
<comment type="similarity">
    <text evidence="2 7">Belongs to the cytochrome P450 family.</text>
</comment>
<dbReference type="OrthoDB" id="1470350at2759"/>
<keyword evidence="10" id="KW-1185">Reference proteome</keyword>
<evidence type="ECO:0000256" key="2">
    <source>
        <dbReference type="ARBA" id="ARBA00010617"/>
    </source>
</evidence>
<comment type="cofactor">
    <cofactor evidence="1 6">
        <name>heme</name>
        <dbReference type="ChEBI" id="CHEBI:30413"/>
    </cofactor>
</comment>
<evidence type="ECO:0000256" key="3">
    <source>
        <dbReference type="ARBA" id="ARBA00022617"/>
    </source>
</evidence>
<keyword evidence="8" id="KW-0812">Transmembrane</keyword>
<dbReference type="InterPro" id="IPR017972">
    <property type="entry name" value="Cyt_P450_CS"/>
</dbReference>
<dbReference type="PANTHER" id="PTHR24305">
    <property type="entry name" value="CYTOCHROME P450"/>
    <property type="match status" value="1"/>
</dbReference>
<dbReference type="GO" id="GO:0020037">
    <property type="term" value="F:heme binding"/>
    <property type="evidence" value="ECO:0007669"/>
    <property type="project" value="InterPro"/>
</dbReference>
<evidence type="ECO:0000256" key="8">
    <source>
        <dbReference type="SAM" id="Phobius"/>
    </source>
</evidence>
<dbReference type="GO" id="GO:0016705">
    <property type="term" value="F:oxidoreductase activity, acting on paired donors, with incorporation or reduction of molecular oxygen"/>
    <property type="evidence" value="ECO:0007669"/>
    <property type="project" value="InterPro"/>
</dbReference>
<dbReference type="PRINTS" id="PR00385">
    <property type="entry name" value="P450"/>
</dbReference>
<dbReference type="InterPro" id="IPR050121">
    <property type="entry name" value="Cytochrome_P450_monoxygenase"/>
</dbReference>
<dbReference type="AlphaFoldDB" id="A0A6A5Y435"/>
<dbReference type="GO" id="GO:0005506">
    <property type="term" value="F:iron ion binding"/>
    <property type="evidence" value="ECO:0007669"/>
    <property type="project" value="InterPro"/>
</dbReference>
<keyword evidence="7" id="KW-0503">Monooxygenase</keyword>
<gene>
    <name evidence="9" type="ORF">BU24DRAFT_366189</name>
</gene>
<protein>
    <submittedName>
        <fullName evidence="9">Cytochrome P450</fullName>
    </submittedName>
</protein>
<feature type="binding site" description="axial binding residue" evidence="6">
    <location>
        <position position="464"/>
    </location>
    <ligand>
        <name>heme</name>
        <dbReference type="ChEBI" id="CHEBI:30413"/>
    </ligand>
    <ligandPart>
        <name>Fe</name>
        <dbReference type="ChEBI" id="CHEBI:18248"/>
    </ligandPart>
</feature>
<sequence length="520" mass="59919">MLDVLKATNNPILHNYGILKSHLYEGNVSEIQWTWNGILRSVFSLTIAYFVLQISYNLWFHPLRRFPGPFLARSTLLWRFYYSVGGRFHRHVEACHKRYGEVFRVSPNELSFCSVEARKAIYTPRQGGAARIPKNEFYELINSGFEVASLGTEIDPVLGQKKREYFASAFSAKGLSQQEPAIQRNIDAWIQKLGRLGTAGEGLDMTKWFQYLSFDIFGEMAFGESFGCVEQERSHYWLDLVLGHMLVITIMDNVRRIPLALFLARSIPSKWTVGIRNVFSRFAHEKVSARMEKTGEQHDFLESVVAMVRSGKMSREELASHASDLALAGGDTTGTVMATTTYYLLKHPKIHEKLKQEVRSHYSTYEDINIASTTQLIYLNAVLKESMRIFQPAPQGTPRKSPGWPVGSYYVPEGTEFYVSPWALTHDEKYFHEPYAFKPERWIDPECRDTTDASQPFNVGPRACPGKLFAYGQMCSQLTKMIYSFDMELVDENLDWESTCKMHFLWWKPELFVRFRPVEV</sequence>
<keyword evidence="3 6" id="KW-0349">Heme</keyword>
<proteinExistence type="inferred from homology"/>
<dbReference type="InterPro" id="IPR002401">
    <property type="entry name" value="Cyt_P450_E_grp-I"/>
</dbReference>
<evidence type="ECO:0000256" key="6">
    <source>
        <dbReference type="PIRSR" id="PIRSR602401-1"/>
    </source>
</evidence>
<keyword evidence="8" id="KW-1133">Transmembrane helix</keyword>
<dbReference type="PROSITE" id="PS00086">
    <property type="entry name" value="CYTOCHROME_P450"/>
    <property type="match status" value="1"/>
</dbReference>
<evidence type="ECO:0000313" key="10">
    <source>
        <dbReference type="Proteomes" id="UP000799778"/>
    </source>
</evidence>
<keyword evidence="8" id="KW-0472">Membrane</keyword>
<dbReference type="RefSeq" id="XP_033388651.1">
    <property type="nucleotide sequence ID" value="XM_033524304.1"/>
</dbReference>
<feature type="transmembrane region" description="Helical" evidence="8">
    <location>
        <begin position="38"/>
        <end position="59"/>
    </location>
</feature>
<dbReference type="Proteomes" id="UP000799778">
    <property type="component" value="Unassembled WGS sequence"/>
</dbReference>
<dbReference type="InterPro" id="IPR001128">
    <property type="entry name" value="Cyt_P450"/>
</dbReference>
<organism evidence="9 10">
    <name type="scientific">Aaosphaeria arxii CBS 175.79</name>
    <dbReference type="NCBI Taxonomy" id="1450172"/>
    <lineage>
        <taxon>Eukaryota</taxon>
        <taxon>Fungi</taxon>
        <taxon>Dikarya</taxon>
        <taxon>Ascomycota</taxon>
        <taxon>Pezizomycotina</taxon>
        <taxon>Dothideomycetes</taxon>
        <taxon>Pleosporomycetidae</taxon>
        <taxon>Pleosporales</taxon>
        <taxon>Pleosporales incertae sedis</taxon>
        <taxon>Aaosphaeria</taxon>
    </lineage>
</organism>
<evidence type="ECO:0000256" key="4">
    <source>
        <dbReference type="ARBA" id="ARBA00022723"/>
    </source>
</evidence>